<gene>
    <name evidence="4" type="ORF">AX660_19425</name>
</gene>
<dbReference type="PANTHER" id="PTHR11364:SF27">
    <property type="entry name" value="SULFURTRANSFERASE"/>
    <property type="match status" value="1"/>
</dbReference>
<evidence type="ECO:0000256" key="2">
    <source>
        <dbReference type="ARBA" id="ARBA00022737"/>
    </source>
</evidence>
<evidence type="ECO:0000313" key="5">
    <source>
        <dbReference type="Proteomes" id="UP000070299"/>
    </source>
</evidence>
<dbReference type="InterPro" id="IPR045078">
    <property type="entry name" value="TST/MPST-like"/>
</dbReference>
<dbReference type="InterPro" id="IPR001763">
    <property type="entry name" value="Rhodanese-like_dom"/>
</dbReference>
<dbReference type="EMBL" id="LSNE01000009">
    <property type="protein sequence ID" value="KXI27724.1"/>
    <property type="molecule type" value="Genomic_DNA"/>
</dbReference>
<dbReference type="STRING" id="1799789.AX660_19425"/>
<dbReference type="Proteomes" id="UP000070299">
    <property type="component" value="Unassembled WGS sequence"/>
</dbReference>
<dbReference type="AlphaFoldDB" id="A0A148KN31"/>
<comment type="caution">
    <text evidence="4">The sequence shown here is derived from an EMBL/GenBank/DDBJ whole genome shotgun (WGS) entry which is preliminary data.</text>
</comment>
<dbReference type="GO" id="GO:0004792">
    <property type="term" value="F:thiosulfate-cyanide sulfurtransferase activity"/>
    <property type="evidence" value="ECO:0007669"/>
    <property type="project" value="TreeGrafter"/>
</dbReference>
<organism evidence="4 5">
    <name type="scientific">Paraglaciecola hydrolytica</name>
    <dbReference type="NCBI Taxonomy" id="1799789"/>
    <lineage>
        <taxon>Bacteria</taxon>
        <taxon>Pseudomonadati</taxon>
        <taxon>Pseudomonadota</taxon>
        <taxon>Gammaproteobacteria</taxon>
        <taxon>Alteromonadales</taxon>
        <taxon>Alteromonadaceae</taxon>
        <taxon>Paraglaciecola</taxon>
    </lineage>
</organism>
<dbReference type="PROSITE" id="PS50206">
    <property type="entry name" value="RHODANESE_3"/>
    <property type="match status" value="1"/>
</dbReference>
<evidence type="ECO:0000259" key="3">
    <source>
        <dbReference type="PROSITE" id="PS50206"/>
    </source>
</evidence>
<reference evidence="5" key="1">
    <citation type="submission" date="2016-02" db="EMBL/GenBank/DDBJ databases">
        <authorList>
            <person name="Schultz-Johansen M."/>
            <person name="Glaring M.A."/>
            <person name="Bech P.K."/>
            <person name="Stougaard P."/>
        </authorList>
    </citation>
    <scope>NUCLEOTIDE SEQUENCE [LARGE SCALE GENOMIC DNA]</scope>
    <source>
        <strain evidence="5">S66</strain>
    </source>
</reference>
<evidence type="ECO:0000256" key="1">
    <source>
        <dbReference type="ARBA" id="ARBA00022679"/>
    </source>
</evidence>
<dbReference type="Pfam" id="PF00581">
    <property type="entry name" value="Rhodanese"/>
    <property type="match status" value="1"/>
</dbReference>
<proteinExistence type="predicted"/>
<sequence length="187" mass="20437">MKSNLLSVDSLKARLSDANLIVLFTSMADIATGQAEVLPPMLIPNSLFFDFENVFCDKSSGLPHTMPKQKDFQREARKLGINANSSLVVYDSKGLYSAARVWWMFKTMGHKDVVVLDGGLPAWLEAQYPVSDSLGMLGKSGDFTAQNIPGLMVDSTWVLNHLQQSSVIDARSSARFNGTAPEPRAGL</sequence>
<dbReference type="CDD" id="cd01448">
    <property type="entry name" value="TST_Repeat_1"/>
    <property type="match status" value="1"/>
</dbReference>
<evidence type="ECO:0000313" key="4">
    <source>
        <dbReference type="EMBL" id="KXI27724.1"/>
    </source>
</evidence>
<feature type="domain" description="Rhodanese" evidence="3">
    <location>
        <begin position="43"/>
        <end position="132"/>
    </location>
</feature>
<dbReference type="RefSeq" id="WP_068379111.1">
    <property type="nucleotide sequence ID" value="NZ_LSNE01000009.1"/>
</dbReference>
<keyword evidence="5" id="KW-1185">Reference proteome</keyword>
<keyword evidence="2" id="KW-0677">Repeat</keyword>
<feature type="non-terminal residue" evidence="4">
    <location>
        <position position="187"/>
    </location>
</feature>
<dbReference type="PANTHER" id="PTHR11364">
    <property type="entry name" value="THIOSULFATE SULFERTANSFERASE"/>
    <property type="match status" value="1"/>
</dbReference>
<protein>
    <recommendedName>
        <fullName evidence="3">Rhodanese domain-containing protein</fullName>
    </recommendedName>
</protein>
<keyword evidence="1" id="KW-0808">Transferase</keyword>
<dbReference type="Gene3D" id="3.40.250.10">
    <property type="entry name" value="Rhodanese-like domain"/>
    <property type="match status" value="1"/>
</dbReference>
<dbReference type="OrthoDB" id="9781034at2"/>
<dbReference type="SMART" id="SM00450">
    <property type="entry name" value="RHOD"/>
    <property type="match status" value="1"/>
</dbReference>
<dbReference type="SUPFAM" id="SSF52821">
    <property type="entry name" value="Rhodanese/Cell cycle control phosphatase"/>
    <property type="match status" value="1"/>
</dbReference>
<dbReference type="InterPro" id="IPR036873">
    <property type="entry name" value="Rhodanese-like_dom_sf"/>
</dbReference>
<accession>A0A148KN31</accession>
<name>A0A148KN31_9ALTE</name>